<keyword evidence="2" id="KW-1185">Reference proteome</keyword>
<name>A0A9Q0KXI5_9MAGN</name>
<organism evidence="1 2">
    <name type="scientific">Protea cynaroides</name>
    <dbReference type="NCBI Taxonomy" id="273540"/>
    <lineage>
        <taxon>Eukaryota</taxon>
        <taxon>Viridiplantae</taxon>
        <taxon>Streptophyta</taxon>
        <taxon>Embryophyta</taxon>
        <taxon>Tracheophyta</taxon>
        <taxon>Spermatophyta</taxon>
        <taxon>Magnoliopsida</taxon>
        <taxon>Proteales</taxon>
        <taxon>Proteaceae</taxon>
        <taxon>Protea</taxon>
    </lineage>
</organism>
<sequence>MVPVAHNPHWVRPVYLAVGTGRTIPPEVPVAHISPKVRSSLLRWRFLSVSLSFYSPSGASKSVSTSTKSINSSLSYNMSKRRGAGKRSYMPGMNPPHPPPVPYDARFFRSEATASRLAWFRAKRIEVGRFVNLEHLHRFNIEAAFGAMGWLPIIQYRETTRPSLVKLFFANLEVEGDPNDWDNARDLRITSYVKGMMISFNTAELAALLEIPDDGDLIYCPPRAKGYLTEDMRAAISE</sequence>
<dbReference type="AlphaFoldDB" id="A0A9Q0KXI5"/>
<dbReference type="Proteomes" id="UP001141806">
    <property type="component" value="Unassembled WGS sequence"/>
</dbReference>
<accession>A0A9Q0KXI5</accession>
<proteinExistence type="predicted"/>
<gene>
    <name evidence="1" type="ORF">NE237_009462</name>
</gene>
<reference evidence="1" key="1">
    <citation type="journal article" date="2023" name="Plant J.">
        <title>The genome of the king protea, Protea cynaroides.</title>
        <authorList>
            <person name="Chang J."/>
            <person name="Duong T.A."/>
            <person name="Schoeman C."/>
            <person name="Ma X."/>
            <person name="Roodt D."/>
            <person name="Barker N."/>
            <person name="Li Z."/>
            <person name="Van de Peer Y."/>
            <person name="Mizrachi E."/>
        </authorList>
    </citation>
    <scope>NUCLEOTIDE SEQUENCE</scope>
    <source>
        <tissue evidence="1">Young leaves</tissue>
    </source>
</reference>
<evidence type="ECO:0000313" key="2">
    <source>
        <dbReference type="Proteomes" id="UP001141806"/>
    </source>
</evidence>
<comment type="caution">
    <text evidence="1">The sequence shown here is derived from an EMBL/GenBank/DDBJ whole genome shotgun (WGS) entry which is preliminary data.</text>
</comment>
<evidence type="ECO:0000313" key="1">
    <source>
        <dbReference type="EMBL" id="KAJ4978682.1"/>
    </source>
</evidence>
<dbReference type="EMBL" id="JAMYWD010000002">
    <property type="protein sequence ID" value="KAJ4978682.1"/>
    <property type="molecule type" value="Genomic_DNA"/>
</dbReference>
<dbReference type="OrthoDB" id="848707at2759"/>
<protein>
    <submittedName>
        <fullName evidence="1">Uncharacterized protein</fullName>
    </submittedName>
</protein>